<dbReference type="Proteomes" id="UP000616201">
    <property type="component" value="Unassembled WGS sequence"/>
</dbReference>
<sequence>MSLPEHLFTGFYDKDGYKIYLGDKLRRYITSSISSSFVVSFDVQNQAYCLIPFGKDVKQLPYRIYPVLGNLDAEEGKMHVVGNVIFAETATLQSEVKISVTNKGDGFPFGSMAKVLEVSEWEVLLKSKINQEERSFNYGEFINQRI</sequence>
<dbReference type="RefSeq" id="WP_196935565.1">
    <property type="nucleotide sequence ID" value="NZ_MU158698.1"/>
</dbReference>
<accession>A0A928UXI9</accession>
<evidence type="ECO:0000313" key="2">
    <source>
        <dbReference type="Proteomes" id="UP000616201"/>
    </source>
</evidence>
<organism evidence="1 2">
    <name type="scientific">Sphingobacterium hungaricum</name>
    <dbReference type="NCBI Taxonomy" id="2082723"/>
    <lineage>
        <taxon>Bacteria</taxon>
        <taxon>Pseudomonadati</taxon>
        <taxon>Bacteroidota</taxon>
        <taxon>Sphingobacteriia</taxon>
        <taxon>Sphingobacteriales</taxon>
        <taxon>Sphingobacteriaceae</taxon>
        <taxon>Sphingobacterium</taxon>
    </lineage>
</organism>
<gene>
    <name evidence="1" type="ORF">C4F49_05770</name>
</gene>
<name>A0A928UXI9_9SPHI</name>
<keyword evidence="2" id="KW-1185">Reference proteome</keyword>
<reference evidence="1" key="1">
    <citation type="submission" date="2018-02" db="EMBL/GenBank/DDBJ databases">
        <authorList>
            <person name="Vasarhelyi B.M."/>
            <person name="Deshmukh S."/>
            <person name="Balint B."/>
            <person name="Kukolya J."/>
        </authorList>
    </citation>
    <scope>NUCLEOTIDE SEQUENCE</scope>
    <source>
        <strain evidence="1">KB22</strain>
    </source>
</reference>
<protein>
    <submittedName>
        <fullName evidence="1">Uncharacterized protein</fullName>
    </submittedName>
</protein>
<proteinExistence type="predicted"/>
<comment type="caution">
    <text evidence="1">The sequence shown here is derived from an EMBL/GenBank/DDBJ whole genome shotgun (WGS) entry which is preliminary data.</text>
</comment>
<dbReference type="EMBL" id="PRDK01000003">
    <property type="protein sequence ID" value="MBE8713180.1"/>
    <property type="molecule type" value="Genomic_DNA"/>
</dbReference>
<dbReference type="AlphaFoldDB" id="A0A928UXI9"/>
<dbReference type="SUPFAM" id="SSF159006">
    <property type="entry name" value="YopX-like"/>
    <property type="match status" value="1"/>
</dbReference>
<evidence type="ECO:0000313" key="1">
    <source>
        <dbReference type="EMBL" id="MBE8713180.1"/>
    </source>
</evidence>